<protein>
    <submittedName>
        <fullName evidence="1">Uncharacterized protein</fullName>
    </submittedName>
</protein>
<accession>A0A7S0UMR2</accession>
<sequence length="99" mass="11314">MLINHDVRSIEKRVGMCPPSIPLMFFNQSSSFLSIDPKLANSDKAVVPTFESKGKGNDTKLFIKDHRIKFNRKWTTSVLAFGSGGFNGYENNYVVWRVW</sequence>
<evidence type="ECO:0000313" key="1">
    <source>
        <dbReference type="EMBL" id="CAD8766605.1"/>
    </source>
</evidence>
<name>A0A7S0UMR2_9CHLO</name>
<gene>
    <name evidence="1" type="ORF">PPAR00522_LOCUS2997</name>
</gene>
<reference evidence="1" key="1">
    <citation type="submission" date="2021-01" db="EMBL/GenBank/DDBJ databases">
        <authorList>
            <person name="Corre E."/>
            <person name="Pelletier E."/>
            <person name="Niang G."/>
            <person name="Scheremetjew M."/>
            <person name="Finn R."/>
            <person name="Kale V."/>
            <person name="Holt S."/>
            <person name="Cochrane G."/>
            <person name="Meng A."/>
            <person name="Brown T."/>
            <person name="Cohen L."/>
        </authorList>
    </citation>
    <scope>NUCLEOTIDE SEQUENCE</scope>
    <source>
        <strain evidence="1">SAG 63-3</strain>
    </source>
</reference>
<dbReference type="EMBL" id="HBFM01005183">
    <property type="protein sequence ID" value="CAD8766605.1"/>
    <property type="molecule type" value="Transcribed_RNA"/>
</dbReference>
<organism evidence="1">
    <name type="scientific">Polytomella parva</name>
    <dbReference type="NCBI Taxonomy" id="51329"/>
    <lineage>
        <taxon>Eukaryota</taxon>
        <taxon>Viridiplantae</taxon>
        <taxon>Chlorophyta</taxon>
        <taxon>core chlorophytes</taxon>
        <taxon>Chlorophyceae</taxon>
        <taxon>CS clade</taxon>
        <taxon>Chlamydomonadales</taxon>
        <taxon>Chlamydomonadaceae</taxon>
        <taxon>Polytomella</taxon>
    </lineage>
</organism>
<dbReference type="AlphaFoldDB" id="A0A7S0UMR2"/>
<proteinExistence type="predicted"/>